<evidence type="ECO:0000313" key="6">
    <source>
        <dbReference type="Proteomes" id="UP001341281"/>
    </source>
</evidence>
<evidence type="ECO:0000256" key="3">
    <source>
        <dbReference type="ARBA" id="ARBA00022577"/>
    </source>
</evidence>
<gene>
    <name evidence="5" type="ORF">U9M48_015679</name>
</gene>
<reference evidence="5 6" key="1">
    <citation type="submission" date="2024-02" db="EMBL/GenBank/DDBJ databases">
        <title>High-quality chromosome-scale genome assembly of Pensacola bahiagrass (Paspalum notatum Flugge var. saurae).</title>
        <authorList>
            <person name="Vega J.M."/>
            <person name="Podio M."/>
            <person name="Orjuela J."/>
            <person name="Siena L.A."/>
            <person name="Pessino S.C."/>
            <person name="Combes M.C."/>
            <person name="Mariac C."/>
            <person name="Albertini E."/>
            <person name="Pupilli F."/>
            <person name="Ortiz J.P.A."/>
            <person name="Leblanc O."/>
        </authorList>
    </citation>
    <scope>NUCLEOTIDE SEQUENCE [LARGE SCALE GENOMIC DNA]</scope>
    <source>
        <strain evidence="5">R1</strain>
        <tissue evidence="5">Leaf</tissue>
    </source>
</reference>
<dbReference type="InterPro" id="IPR037176">
    <property type="entry name" value="Osmotin/thaumatin-like_sf"/>
</dbReference>
<dbReference type="Pfam" id="PF00314">
    <property type="entry name" value="Thaumatin"/>
    <property type="match status" value="1"/>
</dbReference>
<dbReference type="PRINTS" id="PR00347">
    <property type="entry name" value="THAUMATIN"/>
</dbReference>
<dbReference type="PROSITE" id="PS00316">
    <property type="entry name" value="THAUMATIN_1"/>
    <property type="match status" value="1"/>
</dbReference>
<dbReference type="GO" id="GO:0050832">
    <property type="term" value="P:defense response to fungus"/>
    <property type="evidence" value="ECO:0007669"/>
    <property type="project" value="UniProtKB-KW"/>
</dbReference>
<protein>
    <recommendedName>
        <fullName evidence="7">Thaumatin-like protein</fullName>
    </recommendedName>
</protein>
<evidence type="ECO:0000256" key="4">
    <source>
        <dbReference type="ARBA" id="ARBA00023157"/>
    </source>
</evidence>
<evidence type="ECO:0000256" key="1">
    <source>
        <dbReference type="ARBA" id="ARBA00010607"/>
    </source>
</evidence>
<keyword evidence="4" id="KW-1015">Disulfide bond</keyword>
<organism evidence="5 6">
    <name type="scientific">Paspalum notatum var. saurae</name>
    <dbReference type="NCBI Taxonomy" id="547442"/>
    <lineage>
        <taxon>Eukaryota</taxon>
        <taxon>Viridiplantae</taxon>
        <taxon>Streptophyta</taxon>
        <taxon>Embryophyta</taxon>
        <taxon>Tracheophyta</taxon>
        <taxon>Spermatophyta</taxon>
        <taxon>Magnoliopsida</taxon>
        <taxon>Liliopsida</taxon>
        <taxon>Poales</taxon>
        <taxon>Poaceae</taxon>
        <taxon>PACMAD clade</taxon>
        <taxon>Panicoideae</taxon>
        <taxon>Andropogonodae</taxon>
        <taxon>Paspaleae</taxon>
        <taxon>Paspalinae</taxon>
        <taxon>Paspalum</taxon>
    </lineage>
</organism>
<dbReference type="EMBL" id="CP144747">
    <property type="protein sequence ID" value="WVZ66467.1"/>
    <property type="molecule type" value="Genomic_DNA"/>
</dbReference>
<name>A0AAQ3T795_PASNO</name>
<evidence type="ECO:0000256" key="2">
    <source>
        <dbReference type="ARBA" id="ARBA00022529"/>
    </source>
</evidence>
<dbReference type="SUPFAM" id="SSF49870">
    <property type="entry name" value="Osmotin, thaumatin-like protein"/>
    <property type="match status" value="1"/>
</dbReference>
<evidence type="ECO:0000313" key="5">
    <source>
        <dbReference type="EMBL" id="WVZ66467.1"/>
    </source>
</evidence>
<dbReference type="Pfam" id="PF07893">
    <property type="entry name" value="DUF1668"/>
    <property type="match status" value="1"/>
</dbReference>
<accession>A0AAQ3T795</accession>
<dbReference type="Gene3D" id="2.60.110.10">
    <property type="entry name" value="Thaumatin"/>
    <property type="match status" value="1"/>
</dbReference>
<dbReference type="PROSITE" id="PS51367">
    <property type="entry name" value="THAUMATIN_2"/>
    <property type="match status" value="1"/>
</dbReference>
<dbReference type="CDD" id="cd09217">
    <property type="entry name" value="TLP-P"/>
    <property type="match status" value="1"/>
</dbReference>
<dbReference type="GO" id="GO:0031640">
    <property type="term" value="P:killing of cells of another organism"/>
    <property type="evidence" value="ECO:0007669"/>
    <property type="project" value="UniProtKB-KW"/>
</dbReference>
<keyword evidence="3" id="KW-0295">Fungicide</keyword>
<dbReference type="FunFam" id="2.60.110.10:FF:000003">
    <property type="entry name" value="Thaumatin I"/>
    <property type="match status" value="1"/>
</dbReference>
<proteinExistence type="inferred from homology"/>
<keyword evidence="2" id="KW-0929">Antimicrobial</keyword>
<sequence length="497" mass="54251">MIFPATERRVVGIVDRWGFYPICWRRPQKSYPISIFVPSAAADDLPSNNGSLYIMESILRPEKEDIAQPSKQFEVFKSSQGMWQGQLIPPPPFVRDPAYRSPFTYPRIRSYAVVGSNICISAECNVTHNPEMKSMCGEHIKTYRLDPAYNTWEVDTRVVLPFYGKAEYVPELKLWFGMSSEVGTLAAADLSAVDMNSQPQLVGEWNEFDPPEGWTHSDVSQLANLGSGRFCILSGNGKVKLRMKKHKSSLAPPSPYPKEFANIMASSTMTIVGLFLALMILTAAGPGEAAVFTVVNQCPYTVWAASVPVGGGRQLNRGESWRISVPAGTAAARIWARTGCQFDGSGRGSCRTGDCGGVLQCTGYGRAPNTLAEFALNQFNNLDFFDISLIDGFNVPMSFLPDGGSGCSRGPRCAVDVTARCPAELRQDGVCNNACPVFKQDVYCCVGSAANNCGPTNYSRYFKGQCPDAYSYPKDDATSTFTCPAGTNYKVIFCPSS</sequence>
<keyword evidence="6" id="KW-1185">Reference proteome</keyword>
<dbReference type="PANTHER" id="PTHR31048">
    <property type="entry name" value="OS03G0233200 PROTEIN"/>
    <property type="match status" value="1"/>
</dbReference>
<dbReference type="Proteomes" id="UP001341281">
    <property type="component" value="Chromosome 03"/>
</dbReference>
<dbReference type="AlphaFoldDB" id="A0AAQ3T795"/>
<dbReference type="InterPro" id="IPR012871">
    <property type="entry name" value="DUF1668_ORYSA"/>
</dbReference>
<dbReference type="SMART" id="SM00205">
    <property type="entry name" value="THN"/>
    <property type="match status" value="1"/>
</dbReference>
<evidence type="ECO:0008006" key="7">
    <source>
        <dbReference type="Google" id="ProtNLM"/>
    </source>
</evidence>
<comment type="similarity">
    <text evidence="1">Belongs to the thaumatin family.</text>
</comment>
<dbReference type="InterPro" id="IPR001938">
    <property type="entry name" value="Thaumatin"/>
</dbReference>
<dbReference type="InterPro" id="IPR017949">
    <property type="entry name" value="Thaumatin_CS"/>
</dbReference>